<feature type="compositionally biased region" description="Low complexity" evidence="1">
    <location>
        <begin position="427"/>
        <end position="438"/>
    </location>
</feature>
<dbReference type="InterPro" id="IPR018247">
    <property type="entry name" value="EF_Hand_1_Ca_BS"/>
</dbReference>
<feature type="compositionally biased region" description="Low complexity" evidence="1">
    <location>
        <begin position="521"/>
        <end position="533"/>
    </location>
</feature>
<proteinExistence type="predicted"/>
<feature type="compositionally biased region" description="Basic and acidic residues" evidence="1">
    <location>
        <begin position="285"/>
        <end position="298"/>
    </location>
</feature>
<feature type="region of interest" description="Disordered" evidence="1">
    <location>
        <begin position="172"/>
        <end position="199"/>
    </location>
</feature>
<keyword evidence="2" id="KW-0812">Transmembrane</keyword>
<feature type="compositionally biased region" description="Polar residues" evidence="1">
    <location>
        <begin position="351"/>
        <end position="374"/>
    </location>
</feature>
<feature type="compositionally biased region" description="Acidic residues" evidence="1">
    <location>
        <begin position="506"/>
        <end position="520"/>
    </location>
</feature>
<dbReference type="PROSITE" id="PS00018">
    <property type="entry name" value="EF_HAND_1"/>
    <property type="match status" value="1"/>
</dbReference>
<dbReference type="AlphaFoldDB" id="A0A7S3L612"/>
<feature type="transmembrane region" description="Helical" evidence="2">
    <location>
        <begin position="218"/>
        <end position="242"/>
    </location>
</feature>
<organism evidence="3">
    <name type="scientific">Amphora coffeiformis</name>
    <dbReference type="NCBI Taxonomy" id="265554"/>
    <lineage>
        <taxon>Eukaryota</taxon>
        <taxon>Sar</taxon>
        <taxon>Stramenopiles</taxon>
        <taxon>Ochrophyta</taxon>
        <taxon>Bacillariophyta</taxon>
        <taxon>Bacillariophyceae</taxon>
        <taxon>Bacillariophycidae</taxon>
        <taxon>Thalassiophysales</taxon>
        <taxon>Catenulaceae</taxon>
        <taxon>Amphora</taxon>
    </lineage>
</organism>
<feature type="compositionally biased region" description="Polar residues" evidence="1">
    <location>
        <begin position="489"/>
        <end position="501"/>
    </location>
</feature>
<keyword evidence="2" id="KW-0472">Membrane</keyword>
<feature type="region of interest" description="Disordered" evidence="1">
    <location>
        <begin position="485"/>
        <end position="563"/>
    </location>
</feature>
<keyword evidence="2" id="KW-1133">Transmembrane helix</keyword>
<evidence type="ECO:0000256" key="2">
    <source>
        <dbReference type="SAM" id="Phobius"/>
    </source>
</evidence>
<dbReference type="EMBL" id="HBIM01012370">
    <property type="protein sequence ID" value="CAE0412905.1"/>
    <property type="molecule type" value="Transcribed_RNA"/>
</dbReference>
<name>A0A7S3L612_9STRA</name>
<feature type="compositionally biased region" description="Low complexity" evidence="1">
    <location>
        <begin position="175"/>
        <end position="192"/>
    </location>
</feature>
<feature type="compositionally biased region" description="Basic and acidic residues" evidence="1">
    <location>
        <begin position="379"/>
        <end position="389"/>
    </location>
</feature>
<sequence>MKYLQRFNNGNKEPGERCRPRPIPFLIWAAVAASFPSAVQGQLNIQTCITRLIESDRNSDGVISSVEFANFMVRASPYAPSCPNLSKIGDFLEGGKYYATLETASCYCLEYDTDPNCCNEPSIRLAPPYPDTYLIQACNLFNVAMTDGCTPTASPTETPTLAPAANIESRPTLAPTMVPSTTPTKTPSADTTDGSELELPKFTEGDKDWVFDRPLPTWMIIALPIIGLAMIVCCVGCCLLTADYKRKKQQERELAAKGKTFESDNDNDSMCGYPEVLEETDFDDTERTMEEGQIKEQTRAAVAEKSSKKPEKNLPPAKSSPKRMSQFLDSLDLENAADGKNTAKRRAADGKTSSKPRSADGKTTSTSRSANGKTTPKLRSADSKSRVSEIVDAVVEEQGNAKGKKPRNPPPAKADSKGRMGKFFENSAPSSDASASSAEIYDDQEDDASAGTGTTESNSQIKWKLLHPTTLVSTGAVEVFPLPPAVTGYVTSSSCSSNQDSGESKEADDEDYVSEEEDSVSDVYVSDASSSASTDNYSQPQPDPDGVRLEDGRHYREQWSSGR</sequence>
<gene>
    <name evidence="3" type="ORF">ACOF00016_LOCUS10163</name>
</gene>
<evidence type="ECO:0000256" key="1">
    <source>
        <dbReference type="SAM" id="MobiDB-lite"/>
    </source>
</evidence>
<feature type="compositionally biased region" description="Basic and acidic residues" evidence="1">
    <location>
        <begin position="545"/>
        <end position="557"/>
    </location>
</feature>
<feature type="region of interest" description="Disordered" evidence="1">
    <location>
        <begin position="279"/>
        <end position="462"/>
    </location>
</feature>
<protein>
    <submittedName>
        <fullName evidence="3">Uncharacterized protein</fullName>
    </submittedName>
</protein>
<evidence type="ECO:0000313" key="3">
    <source>
        <dbReference type="EMBL" id="CAE0412905.1"/>
    </source>
</evidence>
<reference evidence="3" key="1">
    <citation type="submission" date="2021-01" db="EMBL/GenBank/DDBJ databases">
        <authorList>
            <person name="Corre E."/>
            <person name="Pelletier E."/>
            <person name="Niang G."/>
            <person name="Scheremetjew M."/>
            <person name="Finn R."/>
            <person name="Kale V."/>
            <person name="Holt S."/>
            <person name="Cochrane G."/>
            <person name="Meng A."/>
            <person name="Brown T."/>
            <person name="Cohen L."/>
        </authorList>
    </citation>
    <scope>NUCLEOTIDE SEQUENCE</scope>
    <source>
        <strain evidence="3">CCMP127</strain>
    </source>
</reference>
<feature type="compositionally biased region" description="Polar residues" evidence="1">
    <location>
        <begin position="451"/>
        <end position="461"/>
    </location>
</feature>
<accession>A0A7S3L612</accession>